<proteinExistence type="inferred from homology"/>
<evidence type="ECO:0000256" key="2">
    <source>
        <dbReference type="ARBA" id="ARBA00005912"/>
    </source>
</evidence>
<evidence type="ECO:0000313" key="8">
    <source>
        <dbReference type="EMBL" id="RZU98449.1"/>
    </source>
</evidence>
<dbReference type="FunFam" id="3.30.1360.40:FF:000001">
    <property type="entry name" value="Ribosome-recycling factor"/>
    <property type="match status" value="1"/>
</dbReference>
<comment type="function">
    <text evidence="5 6">Responsible for the release of ribosomes from messenger RNA at the termination of protein biosynthesis. May increase the efficiency of translation by recycling ribosomes from one round of translation to another.</text>
</comment>
<dbReference type="PANTHER" id="PTHR20982">
    <property type="entry name" value="RIBOSOME RECYCLING FACTOR"/>
    <property type="match status" value="1"/>
</dbReference>
<protein>
    <recommendedName>
        <fullName evidence="6">Ribosome-recycling factor</fullName>
        <shortName evidence="6">RRF</shortName>
    </recommendedName>
    <alternativeName>
        <fullName evidence="6">Ribosome-releasing factor</fullName>
    </alternativeName>
</protein>
<organism evidence="8 9">
    <name type="scientific">Spiribacter vilamensis</name>
    <dbReference type="NCBI Taxonomy" id="531306"/>
    <lineage>
        <taxon>Bacteria</taxon>
        <taxon>Pseudomonadati</taxon>
        <taxon>Pseudomonadota</taxon>
        <taxon>Gammaproteobacteria</taxon>
        <taxon>Chromatiales</taxon>
        <taxon>Ectothiorhodospiraceae</taxon>
        <taxon>Spiribacter</taxon>
    </lineage>
</organism>
<dbReference type="InterPro" id="IPR036191">
    <property type="entry name" value="RRF_sf"/>
</dbReference>
<sequence length="196" mass="21933">MSGHGSSWGDSMIDDIAKDADQRMDKSVESLRQDLQKIRTGRANTSLLDQVTVSYYGTEVPLHQAASVAVGDARTLMVTPFEKSMVSPIEKAIMESNLGLMPNSAGQTIRIPLPPLTEERRKDLVKVVRSEGEQAKVAVRNIRRDANGDFKQLLKDKEITEDDQKQGEDRIQKLTDRHVKIIDEMLSAKEEELMAI</sequence>
<dbReference type="NCBIfam" id="TIGR00496">
    <property type="entry name" value="frr"/>
    <property type="match status" value="1"/>
</dbReference>
<dbReference type="EMBL" id="SHLI01000001">
    <property type="protein sequence ID" value="RZU98449.1"/>
    <property type="molecule type" value="Genomic_DNA"/>
</dbReference>
<dbReference type="SUPFAM" id="SSF55194">
    <property type="entry name" value="Ribosome recycling factor, RRF"/>
    <property type="match status" value="1"/>
</dbReference>
<gene>
    <name evidence="6" type="primary">frr</name>
    <name evidence="8" type="ORF">EV698_0696</name>
</gene>
<dbReference type="GO" id="GO:0002184">
    <property type="term" value="P:cytoplasmic translational termination"/>
    <property type="evidence" value="ECO:0007669"/>
    <property type="project" value="TreeGrafter"/>
</dbReference>
<evidence type="ECO:0000256" key="4">
    <source>
        <dbReference type="ARBA" id="ARBA00022917"/>
    </source>
</evidence>
<dbReference type="Gene3D" id="3.30.1360.40">
    <property type="match status" value="1"/>
</dbReference>
<keyword evidence="4 6" id="KW-0648">Protein biosynthesis</keyword>
<dbReference type="HAMAP" id="MF_00040">
    <property type="entry name" value="RRF"/>
    <property type="match status" value="1"/>
</dbReference>
<dbReference type="GO" id="GO:0043023">
    <property type="term" value="F:ribosomal large subunit binding"/>
    <property type="evidence" value="ECO:0007669"/>
    <property type="project" value="TreeGrafter"/>
</dbReference>
<evidence type="ECO:0000256" key="5">
    <source>
        <dbReference type="ARBA" id="ARBA00025050"/>
    </source>
</evidence>
<name>A0A4Q8CZK0_9GAMM</name>
<keyword evidence="9" id="KW-1185">Reference proteome</keyword>
<keyword evidence="3 6" id="KW-0963">Cytoplasm</keyword>
<dbReference type="InterPro" id="IPR002661">
    <property type="entry name" value="Ribosome_recyc_fac"/>
</dbReference>
<dbReference type="CDD" id="cd00520">
    <property type="entry name" value="RRF"/>
    <property type="match status" value="1"/>
</dbReference>
<evidence type="ECO:0000256" key="3">
    <source>
        <dbReference type="ARBA" id="ARBA00022490"/>
    </source>
</evidence>
<accession>A0A4Q8CZK0</accession>
<dbReference type="Pfam" id="PF01765">
    <property type="entry name" value="RRF"/>
    <property type="match status" value="1"/>
</dbReference>
<comment type="similarity">
    <text evidence="2 6">Belongs to the RRF family.</text>
</comment>
<dbReference type="Gene3D" id="1.10.132.20">
    <property type="entry name" value="Ribosome-recycling factor"/>
    <property type="match status" value="1"/>
</dbReference>
<evidence type="ECO:0000256" key="6">
    <source>
        <dbReference type="HAMAP-Rule" id="MF_00040"/>
    </source>
</evidence>
<reference evidence="8 9" key="1">
    <citation type="submission" date="2019-02" db="EMBL/GenBank/DDBJ databases">
        <title>Genomic Encyclopedia of Type Strains, Phase IV (KMG-IV): sequencing the most valuable type-strain genomes for metagenomic binning, comparative biology and taxonomic classification.</title>
        <authorList>
            <person name="Goeker M."/>
        </authorList>
    </citation>
    <scope>NUCLEOTIDE SEQUENCE [LARGE SCALE GENOMIC DNA]</scope>
    <source>
        <strain evidence="8 9">DSM 21056</strain>
    </source>
</reference>
<dbReference type="Proteomes" id="UP000292298">
    <property type="component" value="Unassembled WGS sequence"/>
</dbReference>
<comment type="caution">
    <text evidence="8">The sequence shown here is derived from an EMBL/GenBank/DDBJ whole genome shotgun (WGS) entry which is preliminary data.</text>
</comment>
<dbReference type="GO" id="GO:0005829">
    <property type="term" value="C:cytosol"/>
    <property type="evidence" value="ECO:0007669"/>
    <property type="project" value="GOC"/>
</dbReference>
<dbReference type="InterPro" id="IPR023584">
    <property type="entry name" value="Ribosome_recyc_fac_dom"/>
</dbReference>
<evidence type="ECO:0000259" key="7">
    <source>
        <dbReference type="Pfam" id="PF01765"/>
    </source>
</evidence>
<evidence type="ECO:0000256" key="1">
    <source>
        <dbReference type="ARBA" id="ARBA00004496"/>
    </source>
</evidence>
<dbReference type="PANTHER" id="PTHR20982:SF3">
    <property type="entry name" value="MITOCHONDRIAL RIBOSOME RECYCLING FACTOR PSEUDO 1"/>
    <property type="match status" value="1"/>
</dbReference>
<evidence type="ECO:0000313" key="9">
    <source>
        <dbReference type="Proteomes" id="UP000292298"/>
    </source>
</evidence>
<dbReference type="AlphaFoldDB" id="A0A4Q8CZK0"/>
<feature type="domain" description="Ribosome recycling factor" evidence="7">
    <location>
        <begin position="31"/>
        <end position="194"/>
    </location>
</feature>
<comment type="subcellular location">
    <subcellularLocation>
        <location evidence="1 6">Cytoplasm</location>
    </subcellularLocation>
</comment>
<dbReference type="FunFam" id="1.10.132.20:FF:000001">
    <property type="entry name" value="Ribosome-recycling factor"/>
    <property type="match status" value="1"/>
</dbReference>